<comment type="caution">
    <text evidence="1">The sequence shown here is derived from an EMBL/GenBank/DDBJ whole genome shotgun (WGS) entry which is preliminary data.</text>
</comment>
<evidence type="ECO:0000313" key="1">
    <source>
        <dbReference type="EMBL" id="KAK0508079.1"/>
    </source>
</evidence>
<proteinExistence type="predicted"/>
<keyword evidence="2" id="KW-1185">Reference proteome</keyword>
<reference evidence="1" key="1">
    <citation type="submission" date="2023-03" db="EMBL/GenBank/DDBJ databases">
        <title>Complete genome of Cladonia borealis.</title>
        <authorList>
            <person name="Park H."/>
        </authorList>
    </citation>
    <scope>NUCLEOTIDE SEQUENCE</scope>
    <source>
        <strain evidence="1">ANT050790</strain>
    </source>
</reference>
<protein>
    <submittedName>
        <fullName evidence="1">Uncharacterized protein</fullName>
    </submittedName>
</protein>
<evidence type="ECO:0000313" key="2">
    <source>
        <dbReference type="Proteomes" id="UP001166286"/>
    </source>
</evidence>
<sequence length="260" mass="28667">MYRVWATVTIIHHRTNQEHRQGQQQIRDAILHFEGVDDPLSSEGTIPFSPSGTWREQPFAVVGTLGTKPHNEDTNFKSQKSYHLTNITRTSNMYPKMPFFQSMPINLLLLNLFNLAIAQGPASSITPYPASATGYSYQMPADPPLVITAYGPGHGCKGDYVRLEETLYGQLWSVQFQFLNLSRALKSSERLDYFNALPSGGAYNPAYDGDDVTCSYYQGTLRDGDNNENLDGGGLDQTAAGCQNIGAGMGCLKVWLPNAS</sequence>
<dbReference type="Proteomes" id="UP001166286">
    <property type="component" value="Unassembled WGS sequence"/>
</dbReference>
<dbReference type="EMBL" id="JAFEKC020000021">
    <property type="protein sequence ID" value="KAK0508079.1"/>
    <property type="molecule type" value="Genomic_DNA"/>
</dbReference>
<gene>
    <name evidence="1" type="ORF">JMJ35_009163</name>
</gene>
<accession>A0AA39V214</accession>
<dbReference type="AlphaFoldDB" id="A0AA39V214"/>
<organism evidence="1 2">
    <name type="scientific">Cladonia borealis</name>
    <dbReference type="NCBI Taxonomy" id="184061"/>
    <lineage>
        <taxon>Eukaryota</taxon>
        <taxon>Fungi</taxon>
        <taxon>Dikarya</taxon>
        <taxon>Ascomycota</taxon>
        <taxon>Pezizomycotina</taxon>
        <taxon>Lecanoromycetes</taxon>
        <taxon>OSLEUM clade</taxon>
        <taxon>Lecanoromycetidae</taxon>
        <taxon>Lecanorales</taxon>
        <taxon>Lecanorineae</taxon>
        <taxon>Cladoniaceae</taxon>
        <taxon>Cladonia</taxon>
    </lineage>
</organism>
<name>A0AA39V214_9LECA</name>